<dbReference type="EMBL" id="CP012831">
    <property type="protein sequence ID" value="ALI08757.1"/>
    <property type="molecule type" value="Genomic_DNA"/>
</dbReference>
<name>A0A0N9WZE4_PSEFL</name>
<dbReference type="GO" id="GO:0031419">
    <property type="term" value="F:cobalamin binding"/>
    <property type="evidence" value="ECO:0007669"/>
    <property type="project" value="InterPro"/>
</dbReference>
<dbReference type="InterPro" id="IPR006158">
    <property type="entry name" value="Cobalamin-bd"/>
</dbReference>
<dbReference type="Pfam" id="PF02310">
    <property type="entry name" value="B12-binding"/>
    <property type="match status" value="1"/>
</dbReference>
<dbReference type="OrthoDB" id="8482131at2"/>
<dbReference type="AlphaFoldDB" id="A0A0N9WZE4"/>
<feature type="domain" description="B12-binding" evidence="1">
    <location>
        <begin position="4"/>
        <end position="142"/>
    </location>
</feature>
<proteinExistence type="predicted"/>
<organism evidence="2 3">
    <name type="scientific">Pseudomonas fluorescens</name>
    <dbReference type="NCBI Taxonomy" id="294"/>
    <lineage>
        <taxon>Bacteria</taxon>
        <taxon>Pseudomonadati</taxon>
        <taxon>Pseudomonadota</taxon>
        <taxon>Gammaproteobacteria</taxon>
        <taxon>Pseudomonadales</taxon>
        <taxon>Pseudomonadaceae</taxon>
        <taxon>Pseudomonas</taxon>
    </lineage>
</organism>
<reference evidence="3" key="1">
    <citation type="submission" date="2015-09" db="EMBL/GenBank/DDBJ databases">
        <title>Whole genome sequence of Pseudomonas fluorescens FW300-N2C3.</title>
        <authorList>
            <person name="Ray J."/>
            <person name="Melnyk R."/>
            <person name="Deutschbauer A."/>
        </authorList>
    </citation>
    <scope>NUCLEOTIDE SEQUENCE [LARGE SCALE GENOMIC DNA]</scope>
    <source>
        <strain evidence="3">FW300-N2C3</strain>
    </source>
</reference>
<dbReference type="PROSITE" id="PS51332">
    <property type="entry name" value="B12_BINDING"/>
    <property type="match status" value="1"/>
</dbReference>
<protein>
    <submittedName>
        <fullName evidence="2">Methylaspartate mutase</fullName>
    </submittedName>
</protein>
<dbReference type="GO" id="GO:0046872">
    <property type="term" value="F:metal ion binding"/>
    <property type="evidence" value="ECO:0007669"/>
    <property type="project" value="InterPro"/>
</dbReference>
<dbReference type="RefSeq" id="WP_060740993.1">
    <property type="nucleotide sequence ID" value="NZ_CP012831.1"/>
</dbReference>
<dbReference type="InterPro" id="IPR036724">
    <property type="entry name" value="Cobalamin-bd_sf"/>
</dbReference>
<dbReference type="Gene3D" id="3.40.50.280">
    <property type="entry name" value="Cobalamin-binding domain"/>
    <property type="match status" value="1"/>
</dbReference>
<evidence type="ECO:0000313" key="2">
    <source>
        <dbReference type="EMBL" id="ALI08757.1"/>
    </source>
</evidence>
<reference evidence="2 3" key="2">
    <citation type="journal article" date="2018" name="Nature">
        <title>Mutant phenotypes for thousands of bacterial genes of unknown function.</title>
        <authorList>
            <person name="Price M.N."/>
            <person name="Wetmore K.M."/>
            <person name="Waters R.J."/>
            <person name="Callaghan M."/>
            <person name="Ray J."/>
            <person name="Liu H."/>
            <person name="Kuehl J.V."/>
            <person name="Melnyk R.A."/>
            <person name="Lamson J.S."/>
            <person name="Suh Y."/>
            <person name="Carlson H.K."/>
            <person name="Esquivel Z."/>
            <person name="Sadeeshkumar H."/>
            <person name="Chakraborty R."/>
            <person name="Zane G.M."/>
            <person name="Rubin B.E."/>
            <person name="Wall J.D."/>
            <person name="Visel A."/>
            <person name="Bristow J."/>
            <person name="Blow M.J."/>
            <person name="Arkin A.P."/>
            <person name="Deutschbauer A.M."/>
        </authorList>
    </citation>
    <scope>NUCLEOTIDE SEQUENCE [LARGE SCALE GENOMIC DNA]</scope>
    <source>
        <strain evidence="2 3">FW300-N2C3</strain>
    </source>
</reference>
<evidence type="ECO:0000259" key="1">
    <source>
        <dbReference type="PROSITE" id="PS51332"/>
    </source>
</evidence>
<accession>A0A0N9WZE4</accession>
<evidence type="ECO:0000313" key="3">
    <source>
        <dbReference type="Proteomes" id="UP000059425"/>
    </source>
</evidence>
<dbReference type="SUPFAM" id="SSF52242">
    <property type="entry name" value="Cobalamin (vitamin B12)-binding domain"/>
    <property type="match status" value="1"/>
</dbReference>
<sequence length="151" mass="16881">MTFSKTALLTTVPSDSHSWNLVFMEFLLTDMGYNVENLGPNTPMDEVIARLNRHASAMVVVSTVNGHGYIEGAELARRIRSETKHTDGVYIGGKICTENDPRTIARHSDTLRAAGFDEVFDDSVANSFDAFQELVSAQLYPEHYLEKRIAR</sequence>
<gene>
    <name evidence="2" type="ORF">AO356_18630</name>
</gene>
<dbReference type="Proteomes" id="UP000059425">
    <property type="component" value="Chromosome"/>
</dbReference>